<comment type="caution">
    <text evidence="3">The sequence shown here is derived from an EMBL/GenBank/DDBJ whole genome shotgun (WGS) entry which is preliminary data.</text>
</comment>
<dbReference type="Gene3D" id="4.10.60.10">
    <property type="entry name" value="Zinc finger, CCHC-type"/>
    <property type="match status" value="1"/>
</dbReference>
<keyword evidence="1" id="KW-0863">Zinc-finger</keyword>
<dbReference type="PROSITE" id="PS50158">
    <property type="entry name" value="ZF_CCHC"/>
    <property type="match status" value="1"/>
</dbReference>
<accession>A0A438EI08</accession>
<dbReference type="EMBL" id="QGNW01001285">
    <property type="protein sequence ID" value="RVW47363.1"/>
    <property type="molecule type" value="Genomic_DNA"/>
</dbReference>
<evidence type="ECO:0000313" key="3">
    <source>
        <dbReference type="EMBL" id="RVW47363.1"/>
    </source>
</evidence>
<dbReference type="Proteomes" id="UP000288805">
    <property type="component" value="Unassembled WGS sequence"/>
</dbReference>
<dbReference type="InterPro" id="IPR036875">
    <property type="entry name" value="Znf_CCHC_sf"/>
</dbReference>
<reference evidence="3 4" key="1">
    <citation type="journal article" date="2018" name="PLoS Genet.">
        <title>Population sequencing reveals clonal diversity and ancestral inbreeding in the grapevine cultivar Chardonnay.</title>
        <authorList>
            <person name="Roach M.J."/>
            <person name="Johnson D.L."/>
            <person name="Bohlmann J."/>
            <person name="van Vuuren H.J."/>
            <person name="Jones S.J."/>
            <person name="Pretorius I.S."/>
            <person name="Schmidt S.A."/>
            <person name="Borneman A.R."/>
        </authorList>
    </citation>
    <scope>NUCLEOTIDE SEQUENCE [LARGE SCALE GENOMIC DNA]</scope>
    <source>
        <strain evidence="4">cv. Chardonnay</strain>
        <tissue evidence="3">Leaf</tissue>
    </source>
</reference>
<dbReference type="PANTHER" id="PTHR42648:SF18">
    <property type="entry name" value="RETROTRANSPOSON, UNCLASSIFIED-LIKE PROTEIN"/>
    <property type="match status" value="1"/>
</dbReference>
<dbReference type="PANTHER" id="PTHR42648">
    <property type="entry name" value="TRANSPOSASE, PUTATIVE-RELATED"/>
    <property type="match status" value="1"/>
</dbReference>
<dbReference type="InterPro" id="IPR001878">
    <property type="entry name" value="Znf_CCHC"/>
</dbReference>
<evidence type="ECO:0000259" key="2">
    <source>
        <dbReference type="PROSITE" id="PS50158"/>
    </source>
</evidence>
<keyword evidence="1" id="KW-0862">Zinc</keyword>
<name>A0A438EI08_VITVI</name>
<keyword evidence="1" id="KW-0479">Metal-binding</keyword>
<dbReference type="SUPFAM" id="SSF57756">
    <property type="entry name" value="Retrovirus zinc finger-like domains"/>
    <property type="match status" value="1"/>
</dbReference>
<dbReference type="GO" id="GO:0008270">
    <property type="term" value="F:zinc ion binding"/>
    <property type="evidence" value="ECO:0007669"/>
    <property type="project" value="UniProtKB-KW"/>
</dbReference>
<organism evidence="3 4">
    <name type="scientific">Vitis vinifera</name>
    <name type="common">Grape</name>
    <dbReference type="NCBI Taxonomy" id="29760"/>
    <lineage>
        <taxon>Eukaryota</taxon>
        <taxon>Viridiplantae</taxon>
        <taxon>Streptophyta</taxon>
        <taxon>Embryophyta</taxon>
        <taxon>Tracheophyta</taxon>
        <taxon>Spermatophyta</taxon>
        <taxon>Magnoliopsida</taxon>
        <taxon>eudicotyledons</taxon>
        <taxon>Gunneridae</taxon>
        <taxon>Pentapetalae</taxon>
        <taxon>rosids</taxon>
        <taxon>Vitales</taxon>
        <taxon>Vitaceae</taxon>
        <taxon>Viteae</taxon>
        <taxon>Vitis</taxon>
    </lineage>
</organism>
<protein>
    <recommendedName>
        <fullName evidence="2">CCHC-type domain-containing protein</fullName>
    </recommendedName>
</protein>
<feature type="domain" description="CCHC-type" evidence="2">
    <location>
        <begin position="27"/>
        <end position="43"/>
    </location>
</feature>
<dbReference type="InterPro" id="IPR039537">
    <property type="entry name" value="Retrotran_Ty1/copia-like"/>
</dbReference>
<sequence length="287" mass="33608">MEFFHLVLIARRQIILHKKCWWRPDVKCNKCGKQGHVERICKNQQQEETSAAVDYCQEEQLFAATCFANKSTSESWLVDSGCTNHMTIIKISLENLIEQLFPKSELEMLVEKEFKVYFEDRNCIIKDAEGKEIAQQCFWDRRVEHFHHDDVLYMKKNQIAEGLPDLEKDLPICATCQYGKQTKLPFPKKISWRATQKLQLVHTDVGGSQKMPSLKWNANNVWWISKNVILEMECKQFWAKTASRAVYFLNILPTKVLKKQTLSKFGLSVYVQDLEFASTKSRRSVEF</sequence>
<dbReference type="AlphaFoldDB" id="A0A438EI08"/>
<evidence type="ECO:0000313" key="4">
    <source>
        <dbReference type="Proteomes" id="UP000288805"/>
    </source>
</evidence>
<proteinExistence type="predicted"/>
<gene>
    <name evidence="3" type="ORF">CK203_090360</name>
</gene>
<evidence type="ECO:0000256" key="1">
    <source>
        <dbReference type="PROSITE-ProRule" id="PRU00047"/>
    </source>
</evidence>
<dbReference type="GO" id="GO:0003676">
    <property type="term" value="F:nucleic acid binding"/>
    <property type="evidence" value="ECO:0007669"/>
    <property type="project" value="InterPro"/>
</dbReference>